<evidence type="ECO:0000313" key="1">
    <source>
        <dbReference type="EMBL" id="KHL24282.1"/>
    </source>
</evidence>
<protein>
    <recommendedName>
        <fullName evidence="3">Haem-binding uptake Tiki superfamily ChaN domain-containing protein</fullName>
    </recommendedName>
</protein>
<gene>
    <name evidence="1" type="ORF">PK98_15070</name>
</gene>
<evidence type="ECO:0008006" key="3">
    <source>
        <dbReference type="Google" id="ProtNLM"/>
    </source>
</evidence>
<dbReference type="Proteomes" id="UP000030988">
    <property type="component" value="Unassembled WGS sequence"/>
</dbReference>
<proteinExistence type="predicted"/>
<sequence length="250" mass="28148">MPGPQIMLVGSHHLANNNRDLINLPIEDVLTPGRQQEIEQLVDGLAEWRPTRIAIEWARTNQSGLDRRYADYLSGELSLTANERDQIGLRLAKKLGHRQVYAIDWNESAPGDPGQYDFIAWANQHGQEDRFGAFVRDGQAEADRIAGRMREQSVGQWYSDLNSPEAREQAHRPYFEIASFGSDGANPGAAWVGAWYARNLRIFNNLREVLGPGERVLVLYGSGHAYLLERFIKESGAGVTIDARDYIQDD</sequence>
<reference evidence="1 2" key="1">
    <citation type="submission" date="2014-11" db="EMBL/GenBank/DDBJ databases">
        <title>Draft genome sequence of Kirrobacter mercurialis.</title>
        <authorList>
            <person name="Coil D.A."/>
            <person name="Eisen J.A."/>
        </authorList>
    </citation>
    <scope>NUCLEOTIDE SEQUENCE [LARGE SCALE GENOMIC DNA]</scope>
    <source>
        <strain evidence="1 2">Coronado</strain>
    </source>
</reference>
<organism evidence="1 2">
    <name type="scientific">Croceibacterium mercuriale</name>
    <dbReference type="NCBI Taxonomy" id="1572751"/>
    <lineage>
        <taxon>Bacteria</taxon>
        <taxon>Pseudomonadati</taxon>
        <taxon>Pseudomonadota</taxon>
        <taxon>Alphaproteobacteria</taxon>
        <taxon>Sphingomonadales</taxon>
        <taxon>Erythrobacteraceae</taxon>
        <taxon>Croceibacterium</taxon>
    </lineage>
</organism>
<evidence type="ECO:0000313" key="2">
    <source>
        <dbReference type="Proteomes" id="UP000030988"/>
    </source>
</evidence>
<name>A0A0B2BWE4_9SPHN</name>
<dbReference type="AlphaFoldDB" id="A0A0B2BWE4"/>
<keyword evidence="2" id="KW-1185">Reference proteome</keyword>
<dbReference type="EMBL" id="JTDN01000003">
    <property type="protein sequence ID" value="KHL24282.1"/>
    <property type="molecule type" value="Genomic_DNA"/>
</dbReference>
<dbReference type="InterPro" id="IPR043749">
    <property type="entry name" value="DUF5694"/>
</dbReference>
<accession>A0A0B2BWE4</accession>
<dbReference type="Pfam" id="PF18950">
    <property type="entry name" value="DUF5694"/>
    <property type="match status" value="1"/>
</dbReference>
<comment type="caution">
    <text evidence="1">The sequence shown here is derived from an EMBL/GenBank/DDBJ whole genome shotgun (WGS) entry which is preliminary data.</text>
</comment>